<accession>A0AAD8E1H0</accession>
<evidence type="ECO:0000313" key="1">
    <source>
        <dbReference type="EMBL" id="KAJ9573596.1"/>
    </source>
</evidence>
<reference evidence="1" key="2">
    <citation type="submission" date="2023-05" db="EMBL/GenBank/DDBJ databases">
        <authorList>
            <person name="Fouks B."/>
        </authorList>
    </citation>
    <scope>NUCLEOTIDE SEQUENCE</scope>
    <source>
        <strain evidence="1">Stay&amp;Tobe</strain>
        <tissue evidence="1">Testes</tissue>
    </source>
</reference>
<dbReference type="AlphaFoldDB" id="A0AAD8E1H0"/>
<gene>
    <name evidence="1" type="ORF">L9F63_009022</name>
</gene>
<sequence length="51" mass="5961">VTVLGYYLCPIEFMLFMEQFILRKSHIWRCYPVSLLLISTELTHGILTISA</sequence>
<comment type="caution">
    <text evidence="1">The sequence shown here is derived from an EMBL/GenBank/DDBJ whole genome shotgun (WGS) entry which is preliminary data.</text>
</comment>
<name>A0AAD8E1H0_DIPPU</name>
<protein>
    <submittedName>
        <fullName evidence="1">Uncharacterized protein</fullName>
    </submittedName>
</protein>
<dbReference type="EMBL" id="JASPKZ010010692">
    <property type="protein sequence ID" value="KAJ9573596.1"/>
    <property type="molecule type" value="Genomic_DNA"/>
</dbReference>
<evidence type="ECO:0000313" key="2">
    <source>
        <dbReference type="Proteomes" id="UP001233999"/>
    </source>
</evidence>
<reference evidence="1" key="1">
    <citation type="journal article" date="2023" name="IScience">
        <title>Live-bearing cockroach genome reveals convergent evolutionary mechanisms linked to viviparity in insects and beyond.</title>
        <authorList>
            <person name="Fouks B."/>
            <person name="Harrison M.C."/>
            <person name="Mikhailova A.A."/>
            <person name="Marchal E."/>
            <person name="English S."/>
            <person name="Carruthers M."/>
            <person name="Jennings E.C."/>
            <person name="Chiamaka E.L."/>
            <person name="Frigard R.A."/>
            <person name="Pippel M."/>
            <person name="Attardo G.M."/>
            <person name="Benoit J.B."/>
            <person name="Bornberg-Bauer E."/>
            <person name="Tobe S.S."/>
        </authorList>
    </citation>
    <scope>NUCLEOTIDE SEQUENCE</scope>
    <source>
        <strain evidence="1">Stay&amp;Tobe</strain>
    </source>
</reference>
<organism evidence="1 2">
    <name type="scientific">Diploptera punctata</name>
    <name type="common">Pacific beetle cockroach</name>
    <dbReference type="NCBI Taxonomy" id="6984"/>
    <lineage>
        <taxon>Eukaryota</taxon>
        <taxon>Metazoa</taxon>
        <taxon>Ecdysozoa</taxon>
        <taxon>Arthropoda</taxon>
        <taxon>Hexapoda</taxon>
        <taxon>Insecta</taxon>
        <taxon>Pterygota</taxon>
        <taxon>Neoptera</taxon>
        <taxon>Polyneoptera</taxon>
        <taxon>Dictyoptera</taxon>
        <taxon>Blattodea</taxon>
        <taxon>Blaberoidea</taxon>
        <taxon>Blaberidae</taxon>
        <taxon>Diplopterinae</taxon>
        <taxon>Diploptera</taxon>
    </lineage>
</organism>
<keyword evidence="2" id="KW-1185">Reference proteome</keyword>
<dbReference type="Proteomes" id="UP001233999">
    <property type="component" value="Unassembled WGS sequence"/>
</dbReference>
<feature type="non-terminal residue" evidence="1">
    <location>
        <position position="51"/>
    </location>
</feature>
<proteinExistence type="predicted"/>
<feature type="non-terminal residue" evidence="1">
    <location>
        <position position="1"/>
    </location>
</feature>